<comment type="similarity">
    <text evidence="1 5">Belongs to the NAD(P)-dependent epimerase/dehydratase family. Fucose synthase subfamily.</text>
</comment>
<organism evidence="7 8">
    <name type="scientific">Thalassospira marina</name>
    <dbReference type="NCBI Taxonomy" id="2048283"/>
    <lineage>
        <taxon>Bacteria</taxon>
        <taxon>Pseudomonadati</taxon>
        <taxon>Pseudomonadota</taxon>
        <taxon>Alphaproteobacteria</taxon>
        <taxon>Rhodospirillales</taxon>
        <taxon>Thalassospiraceae</taxon>
        <taxon>Thalassospira</taxon>
    </lineage>
</organism>
<evidence type="ECO:0000256" key="2">
    <source>
        <dbReference type="ARBA" id="ARBA00022857"/>
    </source>
</evidence>
<evidence type="ECO:0000259" key="6">
    <source>
        <dbReference type="Pfam" id="PF01370"/>
    </source>
</evidence>
<dbReference type="CDD" id="cd05239">
    <property type="entry name" value="GDP_FS_SDR_e"/>
    <property type="match status" value="1"/>
</dbReference>
<dbReference type="Gene3D" id="3.40.50.720">
    <property type="entry name" value="NAD(P)-binding Rossmann-like Domain"/>
    <property type="match status" value="1"/>
</dbReference>
<feature type="site" description="Important for catalytic activity" evidence="5">
    <location>
        <position position="111"/>
    </location>
</feature>
<evidence type="ECO:0000256" key="5">
    <source>
        <dbReference type="HAMAP-Rule" id="MF_00956"/>
    </source>
</evidence>
<comment type="catalytic activity">
    <reaction evidence="5">
        <text>GDP-beta-L-fucose + NADP(+) = GDP-4-dehydro-alpha-D-rhamnose + NADPH + H(+)</text>
        <dbReference type="Rhea" id="RHEA:18885"/>
        <dbReference type="ChEBI" id="CHEBI:15378"/>
        <dbReference type="ChEBI" id="CHEBI:57273"/>
        <dbReference type="ChEBI" id="CHEBI:57783"/>
        <dbReference type="ChEBI" id="CHEBI:57964"/>
        <dbReference type="ChEBI" id="CHEBI:58349"/>
        <dbReference type="EC" id="1.1.1.271"/>
    </reaction>
</comment>
<dbReference type="Pfam" id="PF01370">
    <property type="entry name" value="Epimerase"/>
    <property type="match status" value="1"/>
</dbReference>
<accession>A0ABN5FSA0</accession>
<dbReference type="InterPro" id="IPR001509">
    <property type="entry name" value="Epimerase_deHydtase"/>
</dbReference>
<gene>
    <name evidence="5" type="primary">fcl</name>
    <name evidence="7" type="ORF">CSC3H3_19035</name>
</gene>
<dbReference type="PANTHER" id="PTHR43238">
    <property type="entry name" value="GDP-L-FUCOSE SYNTHASE"/>
    <property type="match status" value="1"/>
</dbReference>
<feature type="binding site" evidence="5">
    <location>
        <position position="280"/>
    </location>
    <ligand>
        <name>substrate</name>
    </ligand>
</feature>
<feature type="binding site" evidence="5">
    <location>
        <position position="142"/>
    </location>
    <ligand>
        <name>NADP(+)</name>
        <dbReference type="ChEBI" id="CHEBI:58349"/>
    </ligand>
</feature>
<feature type="domain" description="NAD-dependent epimerase/dehydratase" evidence="6">
    <location>
        <begin position="8"/>
        <end position="229"/>
    </location>
</feature>
<comment type="pathway">
    <text evidence="5">Nucleotide-sugar biosynthesis; GDP-L-fucose biosynthesis via de novo pathway; GDP-L-fucose from GDP-alpha-D-mannose: step 2/2.</text>
</comment>
<dbReference type="Gene3D" id="3.90.25.10">
    <property type="entry name" value="UDP-galactose 4-epimerase, domain 1"/>
    <property type="match status" value="1"/>
</dbReference>
<feature type="binding site" evidence="5">
    <location>
        <position position="204"/>
    </location>
    <ligand>
        <name>substrate</name>
    </ligand>
</feature>
<sequence>MTTGKQRIFVAGHRGMVGGEILRQLTADHDVDLVTRTHAELDLTSQSAVQDFFAEEKIDQVYLAAAKVGGIHANNTYPAEFIYQNLMIEANVIHAAHLTDVQRLLFLGSSCIYPRDAQQPMAEDALLSGYLEATNEPYAIAKIAGIKMCESYARQYGRDYRSVMPTNLYGPGDNYHPENSHVIPALLRRFHEAKLTDAPFVQIWGTGTPCREFLHVSDMARASIYVMNLSPEIYQTHTSEMCSHINVGYGSDIAIGDLARLIAKVTGYQGDVTFDPTKPDGTPRKLMDSTRLRSFGWKPEIDLEAGLASTYEIFRAEYDQGVAKG</sequence>
<dbReference type="EMBL" id="CP024199">
    <property type="protein sequence ID" value="AUG54579.1"/>
    <property type="molecule type" value="Genomic_DNA"/>
</dbReference>
<keyword evidence="2 5" id="KW-0521">NADP</keyword>
<feature type="active site" description="Proton donor/acceptor" evidence="5">
    <location>
        <position position="138"/>
    </location>
</feature>
<evidence type="ECO:0000256" key="3">
    <source>
        <dbReference type="ARBA" id="ARBA00023002"/>
    </source>
</evidence>
<feature type="binding site" evidence="5">
    <location>
        <begin position="12"/>
        <end position="18"/>
    </location>
    <ligand>
        <name>NADP(+)</name>
        <dbReference type="ChEBI" id="CHEBI:58349"/>
    </ligand>
</feature>
<dbReference type="InterPro" id="IPR028614">
    <property type="entry name" value="GDP_fucose/colitose_synth"/>
</dbReference>
<comment type="function">
    <text evidence="5">Catalyzes the two-step NADP-dependent conversion of GDP-4-dehydro-6-deoxy-D-mannose to GDP-fucose, involving an epimerase and a reductase reaction.</text>
</comment>
<keyword evidence="3 5" id="KW-0560">Oxidoreductase</keyword>
<feature type="binding site" evidence="5">
    <location>
        <position position="189"/>
    </location>
    <ligand>
        <name>substrate</name>
    </ligand>
</feature>
<feature type="binding site" evidence="5">
    <location>
        <begin position="165"/>
        <end position="168"/>
    </location>
    <ligand>
        <name>NADP(+)</name>
        <dbReference type="ChEBI" id="CHEBI:58349"/>
    </ligand>
</feature>
<dbReference type="HAMAP" id="MF_00956">
    <property type="entry name" value="GDP_fucose_synth"/>
    <property type="match status" value="1"/>
</dbReference>
<name>A0ABN5FSA0_9PROT</name>
<keyword evidence="4 5" id="KW-0413">Isomerase</keyword>
<keyword evidence="8" id="KW-1185">Reference proteome</keyword>
<feature type="site" description="Important for catalytic activity" evidence="5">
    <location>
        <position position="109"/>
    </location>
</feature>
<dbReference type="EC" id="1.1.1.271" evidence="5"/>
<proteinExistence type="inferred from homology"/>
<dbReference type="InterPro" id="IPR036291">
    <property type="entry name" value="NAD(P)-bd_dom_sf"/>
</dbReference>
<feature type="binding site" evidence="5">
    <location>
        <begin position="107"/>
        <end position="110"/>
    </location>
    <ligand>
        <name>NADP(+)</name>
        <dbReference type="ChEBI" id="CHEBI:58349"/>
    </ligand>
</feature>
<evidence type="ECO:0000313" key="8">
    <source>
        <dbReference type="Proteomes" id="UP000233458"/>
    </source>
</evidence>
<dbReference type="SUPFAM" id="SSF51735">
    <property type="entry name" value="NAD(P)-binding Rossmann-fold domains"/>
    <property type="match status" value="1"/>
</dbReference>
<evidence type="ECO:0000256" key="4">
    <source>
        <dbReference type="ARBA" id="ARBA00023235"/>
    </source>
</evidence>
<keyword evidence="5" id="KW-0511">Multifunctional enzyme</keyword>
<dbReference type="PANTHER" id="PTHR43238:SF1">
    <property type="entry name" value="GDP-L-FUCOSE SYNTHASE"/>
    <property type="match status" value="1"/>
</dbReference>
<feature type="binding site" evidence="5">
    <location>
        <position position="211"/>
    </location>
    <ligand>
        <name>substrate</name>
    </ligand>
</feature>
<protein>
    <recommendedName>
        <fullName evidence="5">GDP-L-fucose synthase</fullName>
        <ecNumber evidence="5">1.1.1.271</ecNumber>
    </recommendedName>
    <alternativeName>
        <fullName evidence="5">GDP-4-keto-6-deoxy-D-mannose-3,5-epimerase-4-reductase</fullName>
    </alternativeName>
</protein>
<evidence type="ECO:0000256" key="1">
    <source>
        <dbReference type="ARBA" id="ARBA00005959"/>
    </source>
</evidence>
<evidence type="ECO:0000313" key="7">
    <source>
        <dbReference type="EMBL" id="AUG54579.1"/>
    </source>
</evidence>
<dbReference type="Proteomes" id="UP000233458">
    <property type="component" value="Chromosome"/>
</dbReference>
<feature type="binding site" evidence="5">
    <location>
        <position position="181"/>
    </location>
    <ligand>
        <name>NADP(+)</name>
        <dbReference type="ChEBI" id="CHEBI:58349"/>
    </ligand>
</feature>
<dbReference type="RefSeq" id="WP_101285864.1">
    <property type="nucleotide sequence ID" value="NZ_CP024199.1"/>
</dbReference>
<reference evidence="7 8" key="1">
    <citation type="submission" date="2017-10" db="EMBL/GenBank/DDBJ databases">
        <title>Biodiversity and function of Thalassospira species in the particle-attached aromatic-hydrocarbon-degrading consortia from the surface seawater of the China South Sea.</title>
        <authorList>
            <person name="Dong C."/>
            <person name="Liu R."/>
            <person name="Shao Z."/>
        </authorList>
    </citation>
    <scope>NUCLEOTIDE SEQUENCE [LARGE SCALE GENOMIC DNA]</scope>
    <source>
        <strain evidence="7 8">CSC3H3</strain>
    </source>
</reference>